<reference evidence="2 3" key="1">
    <citation type="journal article" date="2004" name="Science">
        <title>The genome of the diatom Thalassiosira pseudonana: ecology, evolution, and metabolism.</title>
        <authorList>
            <person name="Armbrust E.V."/>
            <person name="Berges J.A."/>
            <person name="Bowler C."/>
            <person name="Green B.R."/>
            <person name="Martinez D."/>
            <person name="Putnam N.H."/>
            <person name="Zhou S."/>
            <person name="Allen A.E."/>
            <person name="Apt K.E."/>
            <person name="Bechner M."/>
            <person name="Brzezinski M.A."/>
            <person name="Chaal B.K."/>
            <person name="Chiovitti A."/>
            <person name="Davis A.K."/>
            <person name="Demarest M.S."/>
            <person name="Detter J.C."/>
            <person name="Glavina T."/>
            <person name="Goodstein D."/>
            <person name="Hadi M.Z."/>
            <person name="Hellsten U."/>
            <person name="Hildebrand M."/>
            <person name="Jenkins B.D."/>
            <person name="Jurka J."/>
            <person name="Kapitonov V.V."/>
            <person name="Kroger N."/>
            <person name="Lau W.W."/>
            <person name="Lane T.W."/>
            <person name="Larimer F.W."/>
            <person name="Lippmeier J.C."/>
            <person name="Lucas S."/>
            <person name="Medina M."/>
            <person name="Montsant A."/>
            <person name="Obornik M."/>
            <person name="Parker M.S."/>
            <person name="Palenik B."/>
            <person name="Pazour G.J."/>
            <person name="Richardson P.M."/>
            <person name="Rynearson T.A."/>
            <person name="Saito M.A."/>
            <person name="Schwartz D.C."/>
            <person name="Thamatrakoln K."/>
            <person name="Valentin K."/>
            <person name="Vardi A."/>
            <person name="Wilkerson F.P."/>
            <person name="Rokhsar D.S."/>
        </authorList>
    </citation>
    <scope>NUCLEOTIDE SEQUENCE [LARGE SCALE GENOMIC DNA]</scope>
    <source>
        <strain evidence="2 3">CCMP1335</strain>
    </source>
</reference>
<dbReference type="Proteomes" id="UP000001449">
    <property type="component" value="Chromosome 10"/>
</dbReference>
<feature type="region of interest" description="Disordered" evidence="1">
    <location>
        <begin position="351"/>
        <end position="424"/>
    </location>
</feature>
<dbReference type="KEGG" id="tps:THAPSDRAFT_24213"/>
<proteinExistence type="predicted"/>
<reference evidence="2 3" key="2">
    <citation type="journal article" date="2008" name="Nature">
        <title>The Phaeodactylum genome reveals the evolutionary history of diatom genomes.</title>
        <authorList>
            <person name="Bowler C."/>
            <person name="Allen A.E."/>
            <person name="Badger J.H."/>
            <person name="Grimwood J."/>
            <person name="Jabbari K."/>
            <person name="Kuo A."/>
            <person name="Maheswari U."/>
            <person name="Martens C."/>
            <person name="Maumus F."/>
            <person name="Otillar R.P."/>
            <person name="Rayko E."/>
            <person name="Salamov A."/>
            <person name="Vandepoele K."/>
            <person name="Beszteri B."/>
            <person name="Gruber A."/>
            <person name="Heijde M."/>
            <person name="Katinka M."/>
            <person name="Mock T."/>
            <person name="Valentin K."/>
            <person name="Verret F."/>
            <person name="Berges J.A."/>
            <person name="Brownlee C."/>
            <person name="Cadoret J.P."/>
            <person name="Chiovitti A."/>
            <person name="Choi C.J."/>
            <person name="Coesel S."/>
            <person name="De Martino A."/>
            <person name="Detter J.C."/>
            <person name="Durkin C."/>
            <person name="Falciatore A."/>
            <person name="Fournet J."/>
            <person name="Haruta M."/>
            <person name="Huysman M.J."/>
            <person name="Jenkins B.D."/>
            <person name="Jiroutova K."/>
            <person name="Jorgensen R.E."/>
            <person name="Joubert Y."/>
            <person name="Kaplan A."/>
            <person name="Kroger N."/>
            <person name="Kroth P.G."/>
            <person name="La Roche J."/>
            <person name="Lindquist E."/>
            <person name="Lommer M."/>
            <person name="Martin-Jezequel V."/>
            <person name="Lopez P.J."/>
            <person name="Lucas S."/>
            <person name="Mangogna M."/>
            <person name="McGinnis K."/>
            <person name="Medlin L.K."/>
            <person name="Montsant A."/>
            <person name="Oudot-Le Secq M.P."/>
            <person name="Napoli C."/>
            <person name="Obornik M."/>
            <person name="Parker M.S."/>
            <person name="Petit J.L."/>
            <person name="Porcel B.M."/>
            <person name="Poulsen N."/>
            <person name="Robison M."/>
            <person name="Rychlewski L."/>
            <person name="Rynearson T.A."/>
            <person name="Schmutz J."/>
            <person name="Shapiro H."/>
            <person name="Siaut M."/>
            <person name="Stanley M."/>
            <person name="Sussman M.R."/>
            <person name="Taylor A.R."/>
            <person name="Vardi A."/>
            <person name="von Dassow P."/>
            <person name="Vyverman W."/>
            <person name="Willis A."/>
            <person name="Wyrwicz L.S."/>
            <person name="Rokhsar D.S."/>
            <person name="Weissenbach J."/>
            <person name="Armbrust E.V."/>
            <person name="Green B.R."/>
            <person name="Van de Peer Y."/>
            <person name="Grigoriev I.V."/>
        </authorList>
    </citation>
    <scope>NUCLEOTIDE SEQUENCE [LARGE SCALE GENOMIC DNA]</scope>
    <source>
        <strain evidence="2 3">CCMP1335</strain>
    </source>
</reference>
<dbReference type="GeneID" id="7446874"/>
<dbReference type="eggNOG" id="ENOG502RWMQ">
    <property type="taxonomic scope" value="Eukaryota"/>
</dbReference>
<protein>
    <submittedName>
        <fullName evidence="2">Uncharacterized protein</fullName>
    </submittedName>
</protein>
<organism evidence="2 3">
    <name type="scientific">Thalassiosira pseudonana</name>
    <name type="common">Marine diatom</name>
    <name type="synonym">Cyclotella nana</name>
    <dbReference type="NCBI Taxonomy" id="35128"/>
    <lineage>
        <taxon>Eukaryota</taxon>
        <taxon>Sar</taxon>
        <taxon>Stramenopiles</taxon>
        <taxon>Ochrophyta</taxon>
        <taxon>Bacillariophyta</taxon>
        <taxon>Coscinodiscophyceae</taxon>
        <taxon>Thalassiosirophycidae</taxon>
        <taxon>Thalassiosirales</taxon>
        <taxon>Thalassiosiraceae</taxon>
        <taxon>Thalassiosira</taxon>
    </lineage>
</organism>
<feature type="compositionally biased region" description="Polar residues" evidence="1">
    <location>
        <begin position="406"/>
        <end position="416"/>
    </location>
</feature>
<gene>
    <name evidence="2" type="ORF">THAPSDRAFT_24213</name>
</gene>
<dbReference type="AlphaFoldDB" id="B8C9M1"/>
<accession>B8C9M1</accession>
<name>B8C9M1_THAPS</name>
<dbReference type="HOGENOM" id="CLU_648128_0_0_1"/>
<keyword evidence="3" id="KW-1185">Reference proteome</keyword>
<dbReference type="InParanoid" id="B8C9M1"/>
<sequence length="424" mass="47726">MVTLGCSVICKYVFNKIIQFFCVHSAISDTVVIQSSFIRSVNYTEHNVYTQTNTISLLSEKFEDSCNTSDDANGNSSVTPEEGILLDPETYLQAENLVQPDGSLSLGGNSQQLNPLNPRINNKVYQSAVDGLFSPPPRYEYVVLNDGGDATPNTRQPKLSDDELLYKAMMNIETNEERIDPEELHRQVFAEEQGYLNQSEEFRKSLSTLYRDDEIVESPMAKERRETIEQYNEEVLEDLLKEIDEMEKMTLSREDAMLQARQGLDAKSSSNAEDKSRSKQTKGVLCTNCGLRVTPDMIQRVQMIEIAKGGEVKQTQQYPKGILCLVCYGSQFRTTKEAEVRIGRGYYGDSSSKMWEKKSIRPRGKSNDSYGREWSSNGGRRGDRSSGSGFDTSSMFDISKGDGPKRSNQPSIQIQRSKGRSGKR</sequence>
<evidence type="ECO:0000256" key="1">
    <source>
        <dbReference type="SAM" id="MobiDB-lite"/>
    </source>
</evidence>
<dbReference type="EMBL" id="CM000646">
    <property type="protein sequence ID" value="EED89882.1"/>
    <property type="molecule type" value="Genomic_DNA"/>
</dbReference>
<dbReference type="PaxDb" id="35128-Thaps24213"/>
<feature type="compositionally biased region" description="Low complexity" evidence="1">
    <location>
        <begin position="385"/>
        <end position="394"/>
    </location>
</feature>
<evidence type="ECO:0000313" key="2">
    <source>
        <dbReference type="EMBL" id="EED89882.1"/>
    </source>
</evidence>
<evidence type="ECO:0000313" key="3">
    <source>
        <dbReference type="Proteomes" id="UP000001449"/>
    </source>
</evidence>
<dbReference type="RefSeq" id="XP_002292686.1">
    <property type="nucleotide sequence ID" value="XM_002292650.1"/>
</dbReference>